<reference evidence="2 3" key="1">
    <citation type="journal article" date="2012" name="Proc. Natl. Acad. Sci. U.S.A.">
        <title>Antigenic diversity is generated by distinct evolutionary mechanisms in African trypanosome species.</title>
        <authorList>
            <person name="Jackson A.P."/>
            <person name="Berry A."/>
            <person name="Aslett M."/>
            <person name="Allison H.C."/>
            <person name="Burton P."/>
            <person name="Vavrova-Anderson J."/>
            <person name="Brown R."/>
            <person name="Browne H."/>
            <person name="Corton N."/>
            <person name="Hauser H."/>
            <person name="Gamble J."/>
            <person name="Gilderthorp R."/>
            <person name="Marcello L."/>
            <person name="McQuillan J."/>
            <person name="Otto T.D."/>
            <person name="Quail M.A."/>
            <person name="Sanders M.J."/>
            <person name="van Tonder A."/>
            <person name="Ginger M.L."/>
            <person name="Field M.C."/>
            <person name="Barry J.D."/>
            <person name="Hertz-Fowler C."/>
            <person name="Berriman M."/>
        </authorList>
    </citation>
    <scope>NUCLEOTIDE SEQUENCE</scope>
    <source>
        <strain evidence="2 3">Y486</strain>
    </source>
</reference>
<gene>
    <name evidence="2" type="ORF">TvY486_0003520</name>
</gene>
<keyword evidence="3" id="KW-1185">Reference proteome</keyword>
<dbReference type="AlphaFoldDB" id="F9WUG2"/>
<proteinExistence type="predicted"/>
<dbReference type="EMBL" id="CAEX01007225">
    <property type="protein sequence ID" value="CCD21211.1"/>
    <property type="molecule type" value="Genomic_DNA"/>
</dbReference>
<dbReference type="Proteomes" id="UP000009027">
    <property type="component" value="Unassembled WGS sequence"/>
</dbReference>
<evidence type="ECO:0000256" key="1">
    <source>
        <dbReference type="SAM" id="MobiDB-lite"/>
    </source>
</evidence>
<feature type="compositionally biased region" description="Polar residues" evidence="1">
    <location>
        <begin position="397"/>
        <end position="413"/>
    </location>
</feature>
<protein>
    <submittedName>
        <fullName evidence="2">Uncharacterized protein</fullName>
    </submittedName>
</protein>
<dbReference type="VEuPathDB" id="TriTrypDB:TvY486_0003520"/>
<evidence type="ECO:0000313" key="3">
    <source>
        <dbReference type="Proteomes" id="UP000009027"/>
    </source>
</evidence>
<evidence type="ECO:0000313" key="2">
    <source>
        <dbReference type="EMBL" id="CCD21211.1"/>
    </source>
</evidence>
<organism evidence="2 3">
    <name type="scientific">Trypanosoma vivax (strain Y486)</name>
    <dbReference type="NCBI Taxonomy" id="1055687"/>
    <lineage>
        <taxon>Eukaryota</taxon>
        <taxon>Discoba</taxon>
        <taxon>Euglenozoa</taxon>
        <taxon>Kinetoplastea</taxon>
        <taxon>Metakinetoplastina</taxon>
        <taxon>Trypanosomatida</taxon>
        <taxon>Trypanosomatidae</taxon>
        <taxon>Trypanosoma</taxon>
        <taxon>Duttonella</taxon>
    </lineage>
</organism>
<feature type="region of interest" description="Disordered" evidence="1">
    <location>
        <begin position="365"/>
        <end position="419"/>
    </location>
</feature>
<sequence length="448" mass="47001">MAGVGRSRQQRLGSWRSFNAREGRMRRAIWLLCVVGWVAHEKCAGAAIAGLKGTTAAKLCTIAEALGEACTASRRVSLSLSEAEVRLATRAGLLDAMATVHDMSAQGSERPRGQKNVKWHNAAGLREAARDTQGKLATTKQHKEAVRLAEAQLCGAAVATKEYITTLGSITSTKAGSGVKTCLTQSSGPSAGDTSGQRWASYGDAGRTTHLKTVCPKLFGEAPSVTGDKMAFEATNIGDKDDEITKHSTDSNIANEMTANTECQLLSSVASSKHGLGITSGEKTLTFANGLVEITHSGGSDGKMTAKWTTQYNGSTLKAHADAVVHAQTALTTLENCNTPGHPMCWQQANLNDTIAHALRTHISTTRNNTPEGGPENTQEAAPNADTQPAPRKEGAPTSSNKASEKATTQATSARHEHAAQTTVGKALAALFWHFGVATLAASTSIGE</sequence>
<feature type="compositionally biased region" description="Polar residues" evidence="1">
    <location>
        <begin position="365"/>
        <end position="387"/>
    </location>
</feature>
<name>F9WUG2_TRYVY</name>
<accession>F9WUG2</accession>